<organism evidence="2 3">
    <name type="scientific">Datura stramonium</name>
    <name type="common">Jimsonweed</name>
    <name type="synonym">Common thornapple</name>
    <dbReference type="NCBI Taxonomy" id="4076"/>
    <lineage>
        <taxon>Eukaryota</taxon>
        <taxon>Viridiplantae</taxon>
        <taxon>Streptophyta</taxon>
        <taxon>Embryophyta</taxon>
        <taxon>Tracheophyta</taxon>
        <taxon>Spermatophyta</taxon>
        <taxon>Magnoliopsida</taxon>
        <taxon>eudicotyledons</taxon>
        <taxon>Gunneridae</taxon>
        <taxon>Pentapetalae</taxon>
        <taxon>asterids</taxon>
        <taxon>lamiids</taxon>
        <taxon>Solanales</taxon>
        <taxon>Solanaceae</taxon>
        <taxon>Solanoideae</taxon>
        <taxon>Datureae</taxon>
        <taxon>Datura</taxon>
    </lineage>
</organism>
<dbReference type="Proteomes" id="UP000823775">
    <property type="component" value="Unassembled WGS sequence"/>
</dbReference>
<feature type="region of interest" description="Disordered" evidence="1">
    <location>
        <begin position="65"/>
        <end position="84"/>
    </location>
</feature>
<evidence type="ECO:0000256" key="1">
    <source>
        <dbReference type="SAM" id="MobiDB-lite"/>
    </source>
</evidence>
<evidence type="ECO:0000313" key="2">
    <source>
        <dbReference type="EMBL" id="MCE3216958.1"/>
    </source>
</evidence>
<comment type="caution">
    <text evidence="2">The sequence shown here is derived from an EMBL/GenBank/DDBJ whole genome shotgun (WGS) entry which is preliminary data.</text>
</comment>
<name>A0ABS8WXK9_DATST</name>
<feature type="compositionally biased region" description="Polar residues" evidence="1">
    <location>
        <begin position="12"/>
        <end position="22"/>
    </location>
</feature>
<feature type="region of interest" description="Disordered" evidence="1">
    <location>
        <begin position="1"/>
        <end position="22"/>
    </location>
</feature>
<feature type="compositionally biased region" description="Basic and acidic residues" evidence="1">
    <location>
        <begin position="65"/>
        <end position="78"/>
    </location>
</feature>
<evidence type="ECO:0000313" key="3">
    <source>
        <dbReference type="Proteomes" id="UP000823775"/>
    </source>
</evidence>
<dbReference type="EMBL" id="JACEIK010015268">
    <property type="protein sequence ID" value="MCE3216958.1"/>
    <property type="molecule type" value="Genomic_DNA"/>
</dbReference>
<keyword evidence="3" id="KW-1185">Reference proteome</keyword>
<accession>A0ABS8WXK9</accession>
<reference evidence="2 3" key="1">
    <citation type="journal article" date="2021" name="BMC Genomics">
        <title>Datura genome reveals duplications of psychoactive alkaloid biosynthetic genes and high mutation rate following tissue culture.</title>
        <authorList>
            <person name="Rajewski A."/>
            <person name="Carter-House D."/>
            <person name="Stajich J."/>
            <person name="Litt A."/>
        </authorList>
    </citation>
    <scope>NUCLEOTIDE SEQUENCE [LARGE SCALE GENOMIC DNA]</scope>
    <source>
        <strain evidence="2">AR-01</strain>
    </source>
</reference>
<proteinExistence type="predicted"/>
<gene>
    <name evidence="2" type="ORF">HAX54_009682</name>
</gene>
<sequence>MKMKQSIHPRSWASSKLPSKNSLRVPPCARIIKLSPKEYILGKTLPTFPFVVAMPVTRAVEADFKEEPDMSRGDEDQQARGGMTRICRVNKREL</sequence>
<protein>
    <submittedName>
        <fullName evidence="2">Uncharacterized protein</fullName>
    </submittedName>
</protein>